<comment type="caution">
    <text evidence="1">The sequence shown here is derived from an EMBL/GenBank/DDBJ whole genome shotgun (WGS) entry which is preliminary data.</text>
</comment>
<dbReference type="AlphaFoldDB" id="A0A1A9QC32"/>
<keyword evidence="2" id="KW-1185">Reference proteome</keyword>
<reference evidence="2" key="1">
    <citation type="submission" date="2016-04" db="EMBL/GenBank/DDBJ databases">
        <authorList>
            <person name="Quiroz-Castaneda R.E."/>
            <person name="Martinez-Ocampo F."/>
        </authorList>
    </citation>
    <scope>NUCLEOTIDE SEQUENCE [LARGE SCALE GENOMIC DNA]</scope>
    <source>
        <strain evidence="2">INIFAP01</strain>
    </source>
</reference>
<evidence type="ECO:0000313" key="1">
    <source>
        <dbReference type="EMBL" id="OAL10132.1"/>
    </source>
</evidence>
<dbReference type="EMBL" id="LWUJ01000012">
    <property type="protein sequence ID" value="OAL10132.1"/>
    <property type="molecule type" value="Genomic_DNA"/>
</dbReference>
<sequence>MRTTTLIGLGLGGTTALAGTGVAINHFYGGESIRAYIDRTKTSKNKVFLVAGRSDLNEIKIKYHESKDSNRVKPKDDKGSSVDKEKLVQWCADNANTKFSSVEDETYKAILSWCFLNSKTISEEMASESRQIYSNQGAAEEEWKIAWNNYNTKKNILKLSITGDDLTDLNGTNDVAGGKALHKWCDEKNKDKKKLYEDGVEATYALFRQWCTK</sequence>
<protein>
    <submittedName>
        <fullName evidence="1">Uncharacterized protein</fullName>
    </submittedName>
</protein>
<gene>
    <name evidence="1" type="ORF">A6V39_04435</name>
</gene>
<dbReference type="Proteomes" id="UP000077623">
    <property type="component" value="Unassembled WGS sequence"/>
</dbReference>
<organism evidence="1 2">
    <name type="scientific">Candidatus Mycoplasma haematobovis</name>
    <dbReference type="NCBI Taxonomy" id="432608"/>
    <lineage>
        <taxon>Bacteria</taxon>
        <taxon>Bacillati</taxon>
        <taxon>Mycoplasmatota</taxon>
        <taxon>Mollicutes</taxon>
        <taxon>Mycoplasmataceae</taxon>
        <taxon>Mycoplasma</taxon>
    </lineage>
</organism>
<accession>A0A1A9QC32</accession>
<evidence type="ECO:0000313" key="2">
    <source>
        <dbReference type="Proteomes" id="UP000077623"/>
    </source>
</evidence>
<name>A0A1A9QC32_9MOLU</name>
<proteinExistence type="predicted"/>
<dbReference type="RefSeq" id="WP_187150517.1">
    <property type="nucleotide sequence ID" value="NZ_LWUJ01000012.1"/>
</dbReference>
<dbReference type="STRING" id="432608.A6V39_04435"/>